<dbReference type="EMBL" id="JABWUV010000006">
    <property type="protein sequence ID" value="KAF6349017.1"/>
    <property type="molecule type" value="Genomic_DNA"/>
</dbReference>
<keyword evidence="3" id="KW-1185">Reference proteome</keyword>
<comment type="caution">
    <text evidence="2">The sequence shown here is derived from an EMBL/GenBank/DDBJ whole genome shotgun (WGS) entry which is preliminary data.</text>
</comment>
<gene>
    <name evidence="2" type="ORF">mMyoMyo1_011604</name>
</gene>
<protein>
    <submittedName>
        <fullName evidence="2">Uncharacterized protein</fullName>
    </submittedName>
</protein>
<sequence>MSTTTLDLSPSTGSSPGVPLLRLWRPRVSAGILSTSPVIAPSHRRPLRQDHEMASGPPSAFPTRLPPAHAPPTAPVQMQTVYPMAHLSVHAQSCFHNLKCFSCPQSQLTALLEEVFPDPPYRPGLTHTPSTVLGSAGVVVIHGCLRFPGPCSLRRSRVLPVSVFVVLMFLFQRGRERKREIETSMMRESLISCLLHAPYWGLSPQPEHVP</sequence>
<dbReference type="Proteomes" id="UP000527355">
    <property type="component" value="Unassembled WGS sequence"/>
</dbReference>
<organism evidence="2 3">
    <name type="scientific">Myotis myotis</name>
    <name type="common">Greater mouse-eared bat</name>
    <name type="synonym">Vespertilio myotis</name>
    <dbReference type="NCBI Taxonomy" id="51298"/>
    <lineage>
        <taxon>Eukaryota</taxon>
        <taxon>Metazoa</taxon>
        <taxon>Chordata</taxon>
        <taxon>Craniata</taxon>
        <taxon>Vertebrata</taxon>
        <taxon>Euteleostomi</taxon>
        <taxon>Mammalia</taxon>
        <taxon>Eutheria</taxon>
        <taxon>Laurasiatheria</taxon>
        <taxon>Chiroptera</taxon>
        <taxon>Yangochiroptera</taxon>
        <taxon>Vespertilionidae</taxon>
        <taxon>Myotis</taxon>
    </lineage>
</organism>
<evidence type="ECO:0000256" key="1">
    <source>
        <dbReference type="SAM" id="MobiDB-lite"/>
    </source>
</evidence>
<dbReference type="AlphaFoldDB" id="A0A7J7XH31"/>
<proteinExistence type="predicted"/>
<reference evidence="2 3" key="1">
    <citation type="journal article" date="2020" name="Nature">
        <title>Six reference-quality genomes reveal evolution of bat adaptations.</title>
        <authorList>
            <person name="Jebb D."/>
            <person name="Huang Z."/>
            <person name="Pippel M."/>
            <person name="Hughes G.M."/>
            <person name="Lavrichenko K."/>
            <person name="Devanna P."/>
            <person name="Winkler S."/>
            <person name="Jermiin L.S."/>
            <person name="Skirmuntt E.C."/>
            <person name="Katzourakis A."/>
            <person name="Burkitt-Gray L."/>
            <person name="Ray D.A."/>
            <person name="Sullivan K.A.M."/>
            <person name="Roscito J.G."/>
            <person name="Kirilenko B.M."/>
            <person name="Davalos L.M."/>
            <person name="Corthals A.P."/>
            <person name="Power M.L."/>
            <person name="Jones G."/>
            <person name="Ransome R.D."/>
            <person name="Dechmann D.K.N."/>
            <person name="Locatelli A.G."/>
            <person name="Puechmaille S.J."/>
            <person name="Fedrigo O."/>
            <person name="Jarvis E.D."/>
            <person name="Hiller M."/>
            <person name="Vernes S.C."/>
            <person name="Myers E.W."/>
            <person name="Teeling E.C."/>
        </authorList>
    </citation>
    <scope>NUCLEOTIDE SEQUENCE [LARGE SCALE GENOMIC DNA]</scope>
    <source>
        <strain evidence="2">MMyoMyo1</strain>
        <tissue evidence="2">Flight muscle</tissue>
    </source>
</reference>
<feature type="region of interest" description="Disordered" evidence="1">
    <location>
        <begin position="41"/>
        <end position="64"/>
    </location>
</feature>
<evidence type="ECO:0000313" key="2">
    <source>
        <dbReference type="EMBL" id="KAF6349017.1"/>
    </source>
</evidence>
<evidence type="ECO:0000313" key="3">
    <source>
        <dbReference type="Proteomes" id="UP000527355"/>
    </source>
</evidence>
<accession>A0A7J7XH31</accession>
<name>A0A7J7XH31_MYOMY</name>